<dbReference type="SUPFAM" id="SSF111369">
    <property type="entry name" value="HlyD-like secretion proteins"/>
    <property type="match status" value="1"/>
</dbReference>
<feature type="compositionally biased region" description="Low complexity" evidence="8">
    <location>
        <begin position="35"/>
        <end position="57"/>
    </location>
</feature>
<feature type="compositionally biased region" description="Basic and acidic residues" evidence="8">
    <location>
        <begin position="411"/>
        <end position="441"/>
    </location>
</feature>
<name>A0ABP9QTH7_9RHOO</name>
<keyword evidence="14" id="KW-1185">Reference proteome</keyword>
<keyword evidence="4" id="KW-1003">Cell membrane</keyword>
<dbReference type="RefSeq" id="WP_345533344.1">
    <property type="nucleotide sequence ID" value="NZ_BAABLD010000008.1"/>
</dbReference>
<evidence type="ECO:0008006" key="15">
    <source>
        <dbReference type="Google" id="ProtNLM"/>
    </source>
</evidence>
<dbReference type="Pfam" id="PF25917">
    <property type="entry name" value="BSH_RND"/>
    <property type="match status" value="1"/>
</dbReference>
<feature type="domain" description="Multidrug resistance protein MdtA-like barrel-sandwich hybrid" evidence="10">
    <location>
        <begin position="85"/>
        <end position="226"/>
    </location>
</feature>
<evidence type="ECO:0000313" key="14">
    <source>
        <dbReference type="Proteomes" id="UP001500547"/>
    </source>
</evidence>
<feature type="domain" description="Multidrug resistance protein MdtA-like beta-barrel" evidence="11">
    <location>
        <begin position="231"/>
        <end position="312"/>
    </location>
</feature>
<comment type="subcellular location">
    <subcellularLocation>
        <location evidence="1">Cell membrane</location>
    </subcellularLocation>
</comment>
<evidence type="ECO:0000256" key="8">
    <source>
        <dbReference type="SAM" id="MobiDB-lite"/>
    </source>
</evidence>
<feature type="region of interest" description="Disordered" evidence="8">
    <location>
        <begin position="385"/>
        <end position="478"/>
    </location>
</feature>
<dbReference type="InterPro" id="IPR058624">
    <property type="entry name" value="MdtA-like_HH"/>
</dbReference>
<dbReference type="Gene3D" id="2.40.420.20">
    <property type="match status" value="1"/>
</dbReference>
<keyword evidence="5" id="KW-0997">Cell inner membrane</keyword>
<gene>
    <name evidence="13" type="ORF">GCM10025770_25300</name>
</gene>
<evidence type="ECO:0000259" key="10">
    <source>
        <dbReference type="Pfam" id="PF25917"/>
    </source>
</evidence>
<dbReference type="Proteomes" id="UP001500547">
    <property type="component" value="Unassembled WGS sequence"/>
</dbReference>
<dbReference type="InterPro" id="IPR058626">
    <property type="entry name" value="MdtA-like_b-barrel"/>
</dbReference>
<dbReference type="Gene3D" id="1.10.287.470">
    <property type="entry name" value="Helix hairpin bin"/>
    <property type="match status" value="1"/>
</dbReference>
<evidence type="ECO:0000313" key="13">
    <source>
        <dbReference type="EMBL" id="GAA5167163.1"/>
    </source>
</evidence>
<evidence type="ECO:0000256" key="7">
    <source>
        <dbReference type="SAM" id="Coils"/>
    </source>
</evidence>
<proteinExistence type="inferred from homology"/>
<dbReference type="NCBIfam" id="TIGR01730">
    <property type="entry name" value="RND_mfp"/>
    <property type="match status" value="1"/>
</dbReference>
<dbReference type="EMBL" id="BAABLD010000008">
    <property type="protein sequence ID" value="GAA5167163.1"/>
    <property type="molecule type" value="Genomic_DNA"/>
</dbReference>
<feature type="compositionally biased region" description="Basic and acidic residues" evidence="8">
    <location>
        <begin position="467"/>
        <end position="478"/>
    </location>
</feature>
<dbReference type="PANTHER" id="PTHR30469">
    <property type="entry name" value="MULTIDRUG RESISTANCE PROTEIN MDTA"/>
    <property type="match status" value="1"/>
</dbReference>
<reference evidence="14" key="1">
    <citation type="journal article" date="2019" name="Int. J. Syst. Evol. Microbiol.">
        <title>The Global Catalogue of Microorganisms (GCM) 10K type strain sequencing project: providing services to taxonomists for standard genome sequencing and annotation.</title>
        <authorList>
            <consortium name="The Broad Institute Genomics Platform"/>
            <consortium name="The Broad Institute Genome Sequencing Center for Infectious Disease"/>
            <person name="Wu L."/>
            <person name="Ma J."/>
        </authorList>
    </citation>
    <scope>NUCLEOTIDE SEQUENCE [LARGE SCALE GENOMIC DNA]</scope>
    <source>
        <strain evidence="14">JCM 18715</strain>
    </source>
</reference>
<organism evidence="13 14">
    <name type="scientific">Viridibacterium curvum</name>
    <dbReference type="NCBI Taxonomy" id="1101404"/>
    <lineage>
        <taxon>Bacteria</taxon>
        <taxon>Pseudomonadati</taxon>
        <taxon>Pseudomonadota</taxon>
        <taxon>Betaproteobacteria</taxon>
        <taxon>Rhodocyclales</taxon>
        <taxon>Rhodocyclaceae</taxon>
        <taxon>Viridibacterium</taxon>
    </lineage>
</organism>
<dbReference type="InterPro" id="IPR006143">
    <property type="entry name" value="RND_pump_MFP"/>
</dbReference>
<dbReference type="InterPro" id="IPR058627">
    <property type="entry name" value="MdtA-like_C"/>
</dbReference>
<dbReference type="Pfam" id="PF25876">
    <property type="entry name" value="HH_MFP_RND"/>
    <property type="match status" value="1"/>
</dbReference>
<evidence type="ECO:0000256" key="5">
    <source>
        <dbReference type="ARBA" id="ARBA00022519"/>
    </source>
</evidence>
<accession>A0ABP9QTH7</accession>
<dbReference type="InterPro" id="IPR058625">
    <property type="entry name" value="MdtA-like_BSH"/>
</dbReference>
<evidence type="ECO:0000256" key="3">
    <source>
        <dbReference type="ARBA" id="ARBA00022448"/>
    </source>
</evidence>
<feature type="domain" description="Multidrug resistance protein MdtA-like alpha-helical hairpin" evidence="9">
    <location>
        <begin position="126"/>
        <end position="194"/>
    </location>
</feature>
<sequence>MQVQRTAWSAVLALTLAACGSGNKNEGEKAAQGVSAEASAPASQSGPAAGGDRAARPQAVTTVKSRIESVPVVLAAQGNVLPIDEVDVRTQKTGTVAEIHVREGQEVGRGALLFSLDDREDVANVRKAEATLAGTQAQIVIAERELARNIDLFNQKFVSSATVDTSRNKLETLQSTLEQNRAALEQVKVVLSYSKIKAPFAGRVGRIDVRPGSLVQANATTAMVKITRLDPIAVSFALPERDLSRLQAALDKGTVPVQVEVPGQRDESVKGRVIFVESTVDKISGTIGVKAEVSNSGRKLWPGQYVTVRASAGMIEDALVLPPQAIVNGPNNRFVYIVNEDMTVKQQPIDLVRIAGRNAIVKGIDADVKVVLEGAANLRPGSKVFEVKGNGERGGGRRGGGDQSGPAAESKGGDKSSADKAGSDKSGGDKVGGKPAADKPAGKPAASGDKAAARPAGKGVALPDGFTPRDPERWAGLSDEEKLKIIERWRERRAAGGGQ</sequence>
<feature type="coiled-coil region" evidence="7">
    <location>
        <begin position="125"/>
        <end position="187"/>
    </location>
</feature>
<evidence type="ECO:0000256" key="2">
    <source>
        <dbReference type="ARBA" id="ARBA00009477"/>
    </source>
</evidence>
<evidence type="ECO:0000259" key="12">
    <source>
        <dbReference type="Pfam" id="PF25967"/>
    </source>
</evidence>
<feature type="domain" description="Multidrug resistance protein MdtA-like C-terminal permuted SH3" evidence="12">
    <location>
        <begin position="317"/>
        <end position="375"/>
    </location>
</feature>
<dbReference type="Gene3D" id="2.40.50.100">
    <property type="match status" value="1"/>
</dbReference>
<evidence type="ECO:0000256" key="4">
    <source>
        <dbReference type="ARBA" id="ARBA00022475"/>
    </source>
</evidence>
<keyword evidence="7" id="KW-0175">Coiled coil</keyword>
<evidence type="ECO:0000259" key="9">
    <source>
        <dbReference type="Pfam" id="PF25876"/>
    </source>
</evidence>
<dbReference type="Pfam" id="PF25967">
    <property type="entry name" value="RND-MFP_C"/>
    <property type="match status" value="1"/>
</dbReference>
<keyword evidence="3" id="KW-0813">Transport</keyword>
<keyword evidence="6" id="KW-0472">Membrane</keyword>
<feature type="compositionally biased region" description="Basic and acidic residues" evidence="8">
    <location>
        <begin position="385"/>
        <end position="395"/>
    </location>
</feature>
<comment type="caution">
    <text evidence="13">The sequence shown here is derived from an EMBL/GenBank/DDBJ whole genome shotgun (WGS) entry which is preliminary data.</text>
</comment>
<evidence type="ECO:0000256" key="1">
    <source>
        <dbReference type="ARBA" id="ARBA00004236"/>
    </source>
</evidence>
<protein>
    <recommendedName>
        <fullName evidence="15">Efflux RND transporter periplasmic adaptor subunit</fullName>
    </recommendedName>
</protein>
<dbReference type="Gene3D" id="2.40.30.170">
    <property type="match status" value="1"/>
</dbReference>
<dbReference type="PROSITE" id="PS51257">
    <property type="entry name" value="PROKAR_LIPOPROTEIN"/>
    <property type="match status" value="1"/>
</dbReference>
<evidence type="ECO:0000256" key="6">
    <source>
        <dbReference type="ARBA" id="ARBA00023136"/>
    </source>
</evidence>
<dbReference type="Pfam" id="PF25944">
    <property type="entry name" value="Beta-barrel_RND"/>
    <property type="match status" value="1"/>
</dbReference>
<evidence type="ECO:0000259" key="11">
    <source>
        <dbReference type="Pfam" id="PF25944"/>
    </source>
</evidence>
<comment type="similarity">
    <text evidence="2">Belongs to the membrane fusion protein (MFP) (TC 8.A.1) family.</text>
</comment>
<feature type="region of interest" description="Disordered" evidence="8">
    <location>
        <begin position="23"/>
        <end position="57"/>
    </location>
</feature>
<dbReference type="PANTHER" id="PTHR30469:SF36">
    <property type="entry name" value="BLL3903 PROTEIN"/>
    <property type="match status" value="1"/>
</dbReference>